<dbReference type="EMBL" id="CAEZZN010000026">
    <property type="protein sequence ID" value="CAB4768604.1"/>
    <property type="molecule type" value="Genomic_DNA"/>
</dbReference>
<evidence type="ECO:0000313" key="5">
    <source>
        <dbReference type="EMBL" id="CAB4854736.1"/>
    </source>
</evidence>
<keyword evidence="1" id="KW-0812">Transmembrane</keyword>
<proteinExistence type="predicted"/>
<gene>
    <name evidence="2" type="ORF">UFOPK2627_00850</name>
    <name evidence="3" type="ORF">UFOPK2879_00865</name>
    <name evidence="4" type="ORF">UFOPK3078_00932</name>
    <name evidence="5" type="ORF">UFOPK3288_00967</name>
    <name evidence="6" type="ORF">UFOPK3990_01028</name>
    <name evidence="7" type="ORF">UFOPK4245_00882</name>
</gene>
<keyword evidence="1" id="KW-0472">Membrane</keyword>
<keyword evidence="1" id="KW-1133">Transmembrane helix</keyword>
<sequence>MEGLAVIVTILFTLAIISGPIGIAIARIKTKSFITLIIKRIFHGIFIALGTIVGAQWLLIPGLPLTPRLIGLSSLCLCYVGARDEYFPRFRILKRDGRSNGKDGHGPTGQH</sequence>
<dbReference type="AlphaFoldDB" id="A0A6J7NA89"/>
<evidence type="ECO:0000313" key="3">
    <source>
        <dbReference type="EMBL" id="CAB4768604.1"/>
    </source>
</evidence>
<evidence type="ECO:0000313" key="7">
    <source>
        <dbReference type="EMBL" id="CAB5050197.1"/>
    </source>
</evidence>
<feature type="transmembrane region" description="Helical" evidence="1">
    <location>
        <begin position="6"/>
        <end position="28"/>
    </location>
</feature>
<evidence type="ECO:0000313" key="4">
    <source>
        <dbReference type="EMBL" id="CAB4809836.1"/>
    </source>
</evidence>
<dbReference type="EMBL" id="CAFBOQ010000031">
    <property type="protein sequence ID" value="CAB4990127.1"/>
    <property type="molecule type" value="Genomic_DNA"/>
</dbReference>
<feature type="transmembrane region" description="Helical" evidence="1">
    <location>
        <begin position="40"/>
        <end position="59"/>
    </location>
</feature>
<accession>A0A6J7NA89</accession>
<dbReference type="EMBL" id="CAFBLC010000031">
    <property type="protein sequence ID" value="CAB4854736.1"/>
    <property type="molecule type" value="Genomic_DNA"/>
</dbReference>
<evidence type="ECO:0000313" key="6">
    <source>
        <dbReference type="EMBL" id="CAB4990127.1"/>
    </source>
</evidence>
<reference evidence="6" key="1">
    <citation type="submission" date="2020-05" db="EMBL/GenBank/DDBJ databases">
        <authorList>
            <person name="Chiriac C."/>
            <person name="Salcher M."/>
            <person name="Ghai R."/>
            <person name="Kavagutti S V."/>
        </authorList>
    </citation>
    <scope>NUCLEOTIDE SEQUENCE</scope>
</reference>
<dbReference type="EMBL" id="CAFBQD010000022">
    <property type="protein sequence ID" value="CAB5050197.1"/>
    <property type="molecule type" value="Genomic_DNA"/>
</dbReference>
<organism evidence="6">
    <name type="scientific">freshwater metagenome</name>
    <dbReference type="NCBI Taxonomy" id="449393"/>
    <lineage>
        <taxon>unclassified sequences</taxon>
        <taxon>metagenomes</taxon>
        <taxon>ecological metagenomes</taxon>
    </lineage>
</organism>
<name>A0A6J7NA89_9ZZZZ</name>
<dbReference type="EMBL" id="CAEZYA010000025">
    <property type="protein sequence ID" value="CAB4707427.1"/>
    <property type="molecule type" value="Genomic_DNA"/>
</dbReference>
<dbReference type="EMBL" id="CAFAAU010000026">
    <property type="protein sequence ID" value="CAB4809836.1"/>
    <property type="molecule type" value="Genomic_DNA"/>
</dbReference>
<evidence type="ECO:0000256" key="1">
    <source>
        <dbReference type="SAM" id="Phobius"/>
    </source>
</evidence>
<protein>
    <submittedName>
        <fullName evidence="6">Unannotated protein</fullName>
    </submittedName>
</protein>
<evidence type="ECO:0000313" key="2">
    <source>
        <dbReference type="EMBL" id="CAB4707427.1"/>
    </source>
</evidence>